<evidence type="ECO:0000256" key="3">
    <source>
        <dbReference type="ARBA" id="ARBA00022598"/>
    </source>
</evidence>
<organism evidence="12 13">
    <name type="scientific">Amycolatopsis endophytica</name>
    <dbReference type="NCBI Taxonomy" id="860233"/>
    <lineage>
        <taxon>Bacteria</taxon>
        <taxon>Bacillati</taxon>
        <taxon>Actinomycetota</taxon>
        <taxon>Actinomycetes</taxon>
        <taxon>Pseudonocardiales</taxon>
        <taxon>Pseudonocardiaceae</taxon>
        <taxon>Amycolatopsis</taxon>
    </lineage>
</organism>
<comment type="catalytic activity">
    <reaction evidence="9">
        <text>XMP + L-glutamine + ATP + H2O = GMP + L-glutamate + AMP + diphosphate + 2 H(+)</text>
        <dbReference type="Rhea" id="RHEA:11680"/>
        <dbReference type="ChEBI" id="CHEBI:15377"/>
        <dbReference type="ChEBI" id="CHEBI:15378"/>
        <dbReference type="ChEBI" id="CHEBI:29985"/>
        <dbReference type="ChEBI" id="CHEBI:30616"/>
        <dbReference type="ChEBI" id="CHEBI:33019"/>
        <dbReference type="ChEBI" id="CHEBI:57464"/>
        <dbReference type="ChEBI" id="CHEBI:58115"/>
        <dbReference type="ChEBI" id="CHEBI:58359"/>
        <dbReference type="ChEBI" id="CHEBI:456215"/>
        <dbReference type="EC" id="6.3.5.2"/>
    </reaction>
</comment>
<evidence type="ECO:0000256" key="2">
    <source>
        <dbReference type="ARBA" id="ARBA00005153"/>
    </source>
</evidence>
<dbReference type="PANTHER" id="PTHR11922:SF2">
    <property type="entry name" value="GMP SYNTHASE [GLUTAMINE-HYDROLYZING]"/>
    <property type="match status" value="1"/>
</dbReference>
<dbReference type="GO" id="GO:0005829">
    <property type="term" value="C:cytosol"/>
    <property type="evidence" value="ECO:0007669"/>
    <property type="project" value="TreeGrafter"/>
</dbReference>
<dbReference type="CDD" id="cd01742">
    <property type="entry name" value="GATase1_GMP_Synthase"/>
    <property type="match status" value="1"/>
</dbReference>
<accession>A0A853AYJ7</accession>
<dbReference type="PRINTS" id="PR00099">
    <property type="entry name" value="CPSGATASE"/>
</dbReference>
<dbReference type="EC" id="6.3.5.2" evidence="9"/>
<dbReference type="GO" id="GO:0003921">
    <property type="term" value="F:GMP synthase activity"/>
    <property type="evidence" value="ECO:0007669"/>
    <property type="project" value="InterPro"/>
</dbReference>
<dbReference type="FunFam" id="3.40.50.620:FF:000001">
    <property type="entry name" value="GMP synthase [glutamine-hydrolyzing]"/>
    <property type="match status" value="1"/>
</dbReference>
<evidence type="ECO:0000256" key="10">
    <source>
        <dbReference type="PROSITE-ProRule" id="PRU00886"/>
    </source>
</evidence>
<evidence type="ECO:0000256" key="9">
    <source>
        <dbReference type="HAMAP-Rule" id="MF_00344"/>
    </source>
</evidence>
<sequence length="519" mass="56419">MSNPSGPVLVVDFGAQYAQLIARRVREAQVYSEVVPHTATVDEILAKNPSAIILSGGPSSAYSPDAPGMDPELAKTGVPVFGICYGFHVLAQALGGTVEATGAREYGRTDLRLCDDGGILHRELPERHQVWMSHGDSVTKPPAGAKVTATSEGAPVAAYENPEDRIAGVQYHPEVLHSPHGQEVLRRFLHDIAGLKPQWTTASIVEDQIARIREQIGEDGRAICALSGGVDSAVAAALVQRAIGERLTCVFVDHGLLRRGERTQVERDFVAATGVKLVTVDARERFLDALAGVTDPEQKRKIIGREFIRVFEQAERDLKAEGDYRFLVQGTLYPDVVESGGGTGAANIKSHHNVGGLPEDLQFELVEPLRLLFKDEVRRVGLELGLPETIVHRQPFPGPGLGIRIIGEVTADRLETLRAADAIAREELTTAGLDRDIWQCPVVLLADVRSVGVQGDGRTYGHPVVLRPVSSEDAMTADWTRLPYEVLERISTRITNEVAEVNRVVLDVTSKPPGTIEWE</sequence>
<dbReference type="InterPro" id="IPR004739">
    <property type="entry name" value="GMP_synth_GATase"/>
</dbReference>
<dbReference type="Gene3D" id="3.40.50.620">
    <property type="entry name" value="HUPs"/>
    <property type="match status" value="1"/>
</dbReference>
<dbReference type="CDD" id="cd01997">
    <property type="entry name" value="GMP_synthase_C"/>
    <property type="match status" value="1"/>
</dbReference>
<keyword evidence="7 9" id="KW-0067">ATP-binding</keyword>
<keyword evidence="6 9" id="KW-0658">Purine biosynthesis</keyword>
<feature type="active site" description="Nucleophile" evidence="9">
    <location>
        <position position="84"/>
    </location>
</feature>
<dbReference type="EMBL" id="JACCFK010000001">
    <property type="protein sequence ID" value="NYI87709.1"/>
    <property type="molecule type" value="Genomic_DNA"/>
</dbReference>
<dbReference type="Proteomes" id="UP000549616">
    <property type="component" value="Unassembled WGS sequence"/>
</dbReference>
<dbReference type="SUPFAM" id="SSF54810">
    <property type="entry name" value="GMP synthetase C-terminal dimerisation domain"/>
    <property type="match status" value="1"/>
</dbReference>
<dbReference type="Pfam" id="PF00117">
    <property type="entry name" value="GATase"/>
    <property type="match status" value="1"/>
</dbReference>
<feature type="domain" description="GMPS ATP-PPase" evidence="11">
    <location>
        <begin position="199"/>
        <end position="393"/>
    </location>
</feature>
<dbReference type="FunFam" id="3.30.300.10:FF:000002">
    <property type="entry name" value="GMP synthase [glutamine-hydrolyzing]"/>
    <property type="match status" value="1"/>
</dbReference>
<dbReference type="InterPro" id="IPR025777">
    <property type="entry name" value="GMPS_ATP_PPase_dom"/>
</dbReference>
<gene>
    <name evidence="9" type="primary">guaA</name>
    <name evidence="12" type="ORF">HNR02_001032</name>
</gene>
<dbReference type="PROSITE" id="PS51553">
    <property type="entry name" value="GMPS_ATP_PPASE"/>
    <property type="match status" value="1"/>
</dbReference>
<evidence type="ECO:0000256" key="6">
    <source>
        <dbReference type="ARBA" id="ARBA00022755"/>
    </source>
</evidence>
<feature type="active site" evidence="9">
    <location>
        <position position="172"/>
    </location>
</feature>
<dbReference type="PRINTS" id="PR00096">
    <property type="entry name" value="GATASE"/>
</dbReference>
<dbReference type="InterPro" id="IPR017926">
    <property type="entry name" value="GATASE"/>
</dbReference>
<dbReference type="NCBIfam" id="TIGR00888">
    <property type="entry name" value="guaA_Nterm"/>
    <property type="match status" value="1"/>
</dbReference>
<comment type="pathway">
    <text evidence="2 9">Purine metabolism; GMP biosynthesis; GMP from XMP (L-Gln route): step 1/1.</text>
</comment>
<dbReference type="SUPFAM" id="SSF52402">
    <property type="entry name" value="Adenine nucleotide alpha hydrolases-like"/>
    <property type="match status" value="1"/>
</dbReference>
<dbReference type="GO" id="GO:0005524">
    <property type="term" value="F:ATP binding"/>
    <property type="evidence" value="ECO:0007669"/>
    <property type="project" value="UniProtKB-UniRule"/>
</dbReference>
<protein>
    <recommendedName>
        <fullName evidence="9">GMP synthase [glutamine-hydrolyzing]</fullName>
        <ecNumber evidence="9">6.3.5.2</ecNumber>
    </recommendedName>
    <alternativeName>
        <fullName evidence="9">GMP synthetase</fullName>
    </alternativeName>
    <alternativeName>
        <fullName evidence="9">Glutamine amidotransferase</fullName>
    </alternativeName>
</protein>
<dbReference type="PRINTS" id="PR00097">
    <property type="entry name" value="ANTSNTHASEII"/>
</dbReference>
<evidence type="ECO:0000256" key="4">
    <source>
        <dbReference type="ARBA" id="ARBA00022741"/>
    </source>
</evidence>
<comment type="caution">
    <text evidence="12">The sequence shown here is derived from an EMBL/GenBank/DDBJ whole genome shotgun (WGS) entry which is preliminary data.</text>
</comment>
<dbReference type="AlphaFoldDB" id="A0A853AYJ7"/>
<comment type="function">
    <text evidence="1 9">Catalyzes the synthesis of GMP from XMP.</text>
</comment>
<feature type="binding site" evidence="10">
    <location>
        <begin position="227"/>
        <end position="233"/>
    </location>
    <ligand>
        <name>ATP</name>
        <dbReference type="ChEBI" id="CHEBI:30616"/>
    </ligand>
</feature>
<dbReference type="RefSeq" id="WP_312860903.1">
    <property type="nucleotide sequence ID" value="NZ_JACCFK010000001.1"/>
</dbReference>
<dbReference type="InterPro" id="IPR029062">
    <property type="entry name" value="Class_I_gatase-like"/>
</dbReference>
<dbReference type="Gene3D" id="3.40.50.880">
    <property type="match status" value="1"/>
</dbReference>
<dbReference type="InterPro" id="IPR001674">
    <property type="entry name" value="GMP_synth_C"/>
</dbReference>
<comment type="subunit">
    <text evidence="9">Homodimer.</text>
</comment>
<evidence type="ECO:0000313" key="13">
    <source>
        <dbReference type="Proteomes" id="UP000549616"/>
    </source>
</evidence>
<dbReference type="NCBIfam" id="NF000848">
    <property type="entry name" value="PRK00074.1"/>
    <property type="match status" value="1"/>
</dbReference>
<keyword evidence="5 9" id="KW-0332">GMP biosynthesis</keyword>
<dbReference type="InterPro" id="IPR022955">
    <property type="entry name" value="GMP_synthase"/>
</dbReference>
<dbReference type="SUPFAM" id="SSF52317">
    <property type="entry name" value="Class I glutamine amidotransferase-like"/>
    <property type="match status" value="1"/>
</dbReference>
<dbReference type="FunFam" id="3.40.50.880:FF:000001">
    <property type="entry name" value="GMP synthase [glutamine-hydrolyzing]"/>
    <property type="match status" value="1"/>
</dbReference>
<evidence type="ECO:0000256" key="8">
    <source>
        <dbReference type="ARBA" id="ARBA00022962"/>
    </source>
</evidence>
<keyword evidence="4 9" id="KW-0547">Nucleotide-binding</keyword>
<name>A0A853AYJ7_9PSEU</name>
<reference evidence="12 13" key="1">
    <citation type="submission" date="2020-07" db="EMBL/GenBank/DDBJ databases">
        <title>Sequencing the genomes of 1000 actinobacteria strains.</title>
        <authorList>
            <person name="Klenk H.-P."/>
        </authorList>
    </citation>
    <scope>NUCLEOTIDE SEQUENCE [LARGE SCALE GENOMIC DNA]</scope>
    <source>
        <strain evidence="12 13">DSM 104006</strain>
    </source>
</reference>
<evidence type="ECO:0000313" key="12">
    <source>
        <dbReference type="EMBL" id="NYI87709.1"/>
    </source>
</evidence>
<dbReference type="UniPathway" id="UPA00189">
    <property type="reaction ID" value="UER00296"/>
</dbReference>
<evidence type="ECO:0000256" key="7">
    <source>
        <dbReference type="ARBA" id="ARBA00022840"/>
    </source>
</evidence>
<keyword evidence="13" id="KW-1185">Reference proteome</keyword>
<dbReference type="Pfam" id="PF00958">
    <property type="entry name" value="GMP_synt_C"/>
    <property type="match status" value="1"/>
</dbReference>
<dbReference type="HAMAP" id="MF_00344">
    <property type="entry name" value="GMP_synthase"/>
    <property type="match status" value="1"/>
</dbReference>
<dbReference type="InterPro" id="IPR014729">
    <property type="entry name" value="Rossmann-like_a/b/a_fold"/>
</dbReference>
<evidence type="ECO:0000259" key="11">
    <source>
        <dbReference type="PROSITE" id="PS51553"/>
    </source>
</evidence>
<keyword evidence="8 9" id="KW-0315">Glutamine amidotransferase</keyword>
<evidence type="ECO:0000256" key="5">
    <source>
        <dbReference type="ARBA" id="ARBA00022749"/>
    </source>
</evidence>
<feature type="active site" evidence="9">
    <location>
        <position position="174"/>
    </location>
</feature>
<dbReference type="Gene3D" id="3.30.300.10">
    <property type="match status" value="1"/>
</dbReference>
<dbReference type="PANTHER" id="PTHR11922">
    <property type="entry name" value="GMP SYNTHASE-RELATED"/>
    <property type="match status" value="1"/>
</dbReference>
<keyword evidence="3 9" id="KW-0436">Ligase</keyword>
<dbReference type="NCBIfam" id="TIGR00884">
    <property type="entry name" value="guaA_Cterm"/>
    <property type="match status" value="1"/>
</dbReference>
<proteinExistence type="inferred from homology"/>
<evidence type="ECO:0000256" key="1">
    <source>
        <dbReference type="ARBA" id="ARBA00002332"/>
    </source>
</evidence>
<dbReference type="PROSITE" id="PS51273">
    <property type="entry name" value="GATASE_TYPE_1"/>
    <property type="match status" value="1"/>
</dbReference>